<evidence type="ECO:0000313" key="1">
    <source>
        <dbReference type="EMBL" id="QHT98445.1"/>
    </source>
</evidence>
<dbReference type="AlphaFoldDB" id="A0A6C0J1A8"/>
<protein>
    <submittedName>
        <fullName evidence="1">Uncharacterized protein</fullName>
    </submittedName>
</protein>
<reference evidence="1" key="1">
    <citation type="journal article" date="2020" name="Nature">
        <title>Giant virus diversity and host interactions through global metagenomics.</title>
        <authorList>
            <person name="Schulz F."/>
            <person name="Roux S."/>
            <person name="Paez-Espino D."/>
            <person name="Jungbluth S."/>
            <person name="Walsh D.A."/>
            <person name="Denef V.J."/>
            <person name="McMahon K.D."/>
            <person name="Konstantinidis K.T."/>
            <person name="Eloe-Fadrosh E.A."/>
            <person name="Kyrpides N.C."/>
            <person name="Woyke T."/>
        </authorList>
    </citation>
    <scope>NUCLEOTIDE SEQUENCE</scope>
    <source>
        <strain evidence="1">GVMAG-M-3300025652-16</strain>
    </source>
</reference>
<sequence length="117" mass="12955">MLRIILTILLVGAFFILFFKPNYNLKNKTDLGSVATDTGTGEVSTTDGFVEDTHRGPILFGRDGIPPRYGDIGTFVAYSSIPETNWLSGFPQKGVNNDMYEDTDTKLSTRIRDLSIS</sequence>
<accession>A0A6C0J1A8</accession>
<dbReference type="EMBL" id="MN740292">
    <property type="protein sequence ID" value="QHT98445.1"/>
    <property type="molecule type" value="Genomic_DNA"/>
</dbReference>
<organism evidence="1">
    <name type="scientific">viral metagenome</name>
    <dbReference type="NCBI Taxonomy" id="1070528"/>
    <lineage>
        <taxon>unclassified sequences</taxon>
        <taxon>metagenomes</taxon>
        <taxon>organismal metagenomes</taxon>
    </lineage>
</organism>
<proteinExistence type="predicted"/>
<name>A0A6C0J1A8_9ZZZZ</name>